<evidence type="ECO:0000256" key="9">
    <source>
        <dbReference type="ARBA" id="ARBA00069892"/>
    </source>
</evidence>
<dbReference type="GO" id="GO:0016579">
    <property type="term" value="P:protein deubiquitination"/>
    <property type="evidence" value="ECO:0007669"/>
    <property type="project" value="InterPro"/>
</dbReference>
<feature type="transmembrane region" description="Helical" evidence="12">
    <location>
        <begin position="6"/>
        <end position="28"/>
    </location>
</feature>
<evidence type="ECO:0000256" key="3">
    <source>
        <dbReference type="ARBA" id="ARBA00012759"/>
    </source>
</evidence>
<dbReference type="GO" id="GO:0006508">
    <property type="term" value="P:proteolysis"/>
    <property type="evidence" value="ECO:0007669"/>
    <property type="project" value="UniProtKB-KW"/>
</dbReference>
<dbReference type="EC" id="3.4.19.12" evidence="3"/>
<dbReference type="GeneID" id="109462829"/>
<keyword evidence="6" id="KW-0833">Ubl conjugation pathway</keyword>
<evidence type="ECO:0000256" key="5">
    <source>
        <dbReference type="ARBA" id="ARBA00022670"/>
    </source>
</evidence>
<keyword evidence="14" id="KW-1185">Reference proteome</keyword>
<keyword evidence="5" id="KW-0645">Protease</keyword>
<dbReference type="InterPro" id="IPR040053">
    <property type="entry name" value="JOSD1/2"/>
</dbReference>
<dbReference type="KEGG" id="bbel:109462829"/>
<dbReference type="PANTHER" id="PTHR13291">
    <property type="entry name" value="JOSEPHIN 1, 2"/>
    <property type="match status" value="1"/>
</dbReference>
<keyword evidence="12" id="KW-1133">Transmembrane helix</keyword>
<keyword evidence="7 11" id="KW-0378">Hydrolase</keyword>
<sequence>MILGWSLLEVVLIVPTLCTVALGTFLYFGDRMSFCIRGDKANKVSAEIDTSNVYHEKQQRELCALHALNNLFQDENAYSKQTLDEICQRLSPDSMVNPHKSMLGLGNYDVNVVMAALQEKDCEAIWWDKRRNVDVINLANVKGFILNIPSDLKWGPVTLPLKRKHWICVRQIDGIYYNLDSKLNVPEMIGEAEELRTFLRKELAAKDREMLLVVAGDVERDQTWRLPSEARI</sequence>
<feature type="active site" evidence="11">
    <location>
        <position position="165"/>
    </location>
</feature>
<evidence type="ECO:0000256" key="2">
    <source>
        <dbReference type="ARBA" id="ARBA00004514"/>
    </source>
</evidence>
<reference evidence="15" key="1">
    <citation type="submission" date="2025-08" db="UniProtKB">
        <authorList>
            <consortium name="RefSeq"/>
        </authorList>
    </citation>
    <scope>IDENTIFICATION</scope>
    <source>
        <tissue evidence="15">Gonad</tissue>
    </source>
</reference>
<evidence type="ECO:0000256" key="10">
    <source>
        <dbReference type="ARBA" id="ARBA00077222"/>
    </source>
</evidence>
<evidence type="ECO:0000259" key="13">
    <source>
        <dbReference type="PROSITE" id="PS50957"/>
    </source>
</evidence>
<feature type="active site" evidence="11">
    <location>
        <position position="63"/>
    </location>
</feature>
<keyword evidence="4" id="KW-0963">Cytoplasm</keyword>
<dbReference type="Proteomes" id="UP000515135">
    <property type="component" value="Unplaced"/>
</dbReference>
<evidence type="ECO:0000256" key="4">
    <source>
        <dbReference type="ARBA" id="ARBA00022490"/>
    </source>
</evidence>
<keyword evidence="12" id="KW-0812">Transmembrane</keyword>
<organism evidence="14 15">
    <name type="scientific">Branchiostoma belcheri</name>
    <name type="common">Amphioxus</name>
    <dbReference type="NCBI Taxonomy" id="7741"/>
    <lineage>
        <taxon>Eukaryota</taxon>
        <taxon>Metazoa</taxon>
        <taxon>Chordata</taxon>
        <taxon>Cephalochordata</taxon>
        <taxon>Leptocardii</taxon>
        <taxon>Amphioxiformes</taxon>
        <taxon>Branchiostomatidae</taxon>
        <taxon>Branchiostoma</taxon>
    </lineage>
</organism>
<comment type="subcellular location">
    <subcellularLocation>
        <location evidence="2">Cytoplasm</location>
        <location evidence="2">Cytosol</location>
    </subcellularLocation>
</comment>
<evidence type="ECO:0000313" key="14">
    <source>
        <dbReference type="Proteomes" id="UP000515135"/>
    </source>
</evidence>
<evidence type="ECO:0000256" key="11">
    <source>
        <dbReference type="PROSITE-ProRule" id="PRU00331"/>
    </source>
</evidence>
<dbReference type="PANTHER" id="PTHR13291:SF0">
    <property type="entry name" value="JOSEPHIN-LIKE PROTEIN"/>
    <property type="match status" value="1"/>
</dbReference>
<dbReference type="AlphaFoldDB" id="A0A6P4YDM4"/>
<gene>
    <name evidence="15" type="primary">LOC109462829</name>
</gene>
<dbReference type="GO" id="GO:0004843">
    <property type="term" value="F:cysteine-type deubiquitinase activity"/>
    <property type="evidence" value="ECO:0007669"/>
    <property type="project" value="UniProtKB-EC"/>
</dbReference>
<evidence type="ECO:0000256" key="12">
    <source>
        <dbReference type="SAM" id="Phobius"/>
    </source>
</evidence>
<evidence type="ECO:0000256" key="7">
    <source>
        <dbReference type="ARBA" id="ARBA00022801"/>
    </source>
</evidence>
<dbReference type="PROSITE" id="PS50957">
    <property type="entry name" value="JOSEPHIN"/>
    <property type="match status" value="1"/>
</dbReference>
<name>A0A6P4YDM4_BRABE</name>
<dbReference type="RefSeq" id="XP_019615021.1">
    <property type="nucleotide sequence ID" value="XM_019759462.1"/>
</dbReference>
<dbReference type="FunFam" id="3.90.70.40:FF:000003">
    <property type="entry name" value="josephin-2 isoform X1"/>
    <property type="match status" value="1"/>
</dbReference>
<dbReference type="GO" id="GO:0005829">
    <property type="term" value="C:cytosol"/>
    <property type="evidence" value="ECO:0007669"/>
    <property type="project" value="UniProtKB-SubCell"/>
</dbReference>
<protein>
    <recommendedName>
        <fullName evidence="9">Josephin-2</fullName>
        <ecNumber evidence="3">3.4.19.12</ecNumber>
    </recommendedName>
    <alternativeName>
        <fullName evidence="10">Josephin domain-containing protein 2</fullName>
    </alternativeName>
</protein>
<comment type="function">
    <text evidence="8">Cleaves 'Lys-63'-linked poly-ubiquitin chains, and with lesser efficiency 'Lys-48'-linked poly-ubiquitin chains (in vitro). May act as a deubiquitinating enzyme.</text>
</comment>
<accession>A0A6P4YDM4</accession>
<feature type="active site" evidence="11">
    <location>
        <position position="180"/>
    </location>
</feature>
<evidence type="ECO:0000256" key="6">
    <source>
        <dbReference type="ARBA" id="ARBA00022786"/>
    </source>
</evidence>
<comment type="catalytic activity">
    <reaction evidence="1">
        <text>Thiol-dependent hydrolysis of ester, thioester, amide, peptide and isopeptide bonds formed by the C-terminal Gly of ubiquitin (a 76-residue protein attached to proteins as an intracellular targeting signal).</text>
        <dbReference type="EC" id="3.4.19.12"/>
    </reaction>
</comment>
<dbReference type="Pfam" id="PF02099">
    <property type="entry name" value="Josephin"/>
    <property type="match status" value="1"/>
</dbReference>
<proteinExistence type="predicted"/>
<dbReference type="SMART" id="SM01246">
    <property type="entry name" value="Josephin"/>
    <property type="match status" value="1"/>
</dbReference>
<keyword evidence="12" id="KW-0472">Membrane</keyword>
<dbReference type="Gene3D" id="3.90.70.40">
    <property type="match status" value="1"/>
</dbReference>
<evidence type="ECO:0000313" key="15">
    <source>
        <dbReference type="RefSeq" id="XP_019615021.1"/>
    </source>
</evidence>
<feature type="domain" description="Josephin" evidence="13">
    <location>
        <begin position="50"/>
        <end position="228"/>
    </location>
</feature>
<evidence type="ECO:0000256" key="1">
    <source>
        <dbReference type="ARBA" id="ARBA00000707"/>
    </source>
</evidence>
<dbReference type="OrthoDB" id="422700at2759"/>
<dbReference type="InterPro" id="IPR006155">
    <property type="entry name" value="Josephin"/>
</dbReference>
<evidence type="ECO:0000256" key="8">
    <source>
        <dbReference type="ARBA" id="ARBA00058284"/>
    </source>
</evidence>
<dbReference type="PRINTS" id="PR01233">
    <property type="entry name" value="JOSEPHIN"/>
</dbReference>